<evidence type="ECO:0008006" key="4">
    <source>
        <dbReference type="Google" id="ProtNLM"/>
    </source>
</evidence>
<organism evidence="2 3">
    <name type="scientific">Hymenobacter cellulosilyticus</name>
    <dbReference type="NCBI Taxonomy" id="2932248"/>
    <lineage>
        <taxon>Bacteria</taxon>
        <taxon>Pseudomonadati</taxon>
        <taxon>Bacteroidota</taxon>
        <taxon>Cytophagia</taxon>
        <taxon>Cytophagales</taxon>
        <taxon>Hymenobacteraceae</taxon>
        <taxon>Hymenobacter</taxon>
    </lineage>
</organism>
<reference evidence="2" key="1">
    <citation type="submission" date="2022-04" db="EMBL/GenBank/DDBJ databases">
        <title>Hymenobacter sp. isolated from the air.</title>
        <authorList>
            <person name="Won M."/>
            <person name="Lee C.-M."/>
            <person name="Woen H.-Y."/>
            <person name="Kwon S.-W."/>
        </authorList>
    </citation>
    <scope>NUCLEOTIDE SEQUENCE</scope>
    <source>
        <strain evidence="2">5116S-3</strain>
    </source>
</reference>
<dbReference type="Proteomes" id="UP000831796">
    <property type="component" value="Chromosome"/>
</dbReference>
<evidence type="ECO:0000313" key="3">
    <source>
        <dbReference type="Proteomes" id="UP000831796"/>
    </source>
</evidence>
<feature type="signal peptide" evidence="1">
    <location>
        <begin position="1"/>
        <end position="20"/>
    </location>
</feature>
<accession>A0A8T9Q3P5</accession>
<protein>
    <recommendedName>
        <fullName evidence="4">Secreted protein</fullName>
    </recommendedName>
</protein>
<feature type="chain" id="PRO_5035908443" description="Secreted protein" evidence="1">
    <location>
        <begin position="21"/>
        <end position="179"/>
    </location>
</feature>
<dbReference type="KEGG" id="hcu:MUN79_14985"/>
<dbReference type="EMBL" id="CP095046">
    <property type="protein sequence ID" value="UOQ70079.1"/>
    <property type="molecule type" value="Genomic_DNA"/>
</dbReference>
<evidence type="ECO:0000313" key="2">
    <source>
        <dbReference type="EMBL" id="UOQ70079.1"/>
    </source>
</evidence>
<keyword evidence="3" id="KW-1185">Reference proteome</keyword>
<dbReference type="RefSeq" id="WP_244673503.1">
    <property type="nucleotide sequence ID" value="NZ_CP095046.1"/>
</dbReference>
<evidence type="ECO:0000256" key="1">
    <source>
        <dbReference type="SAM" id="SignalP"/>
    </source>
</evidence>
<gene>
    <name evidence="2" type="ORF">MUN79_14985</name>
</gene>
<dbReference type="AlphaFoldDB" id="A0A8T9Q3P5"/>
<proteinExistence type="predicted"/>
<name>A0A8T9Q3P5_9BACT</name>
<keyword evidence="1" id="KW-0732">Signal</keyword>
<sequence length="179" mass="21063">MRSFLSLLVLLSTFHHLVIAQATPARGDTIATHYFLPQADCASFPAAAKLRRYQETLLKDRRRFTPKKTQIVKTEKALAQADLGRINSRPANSYYAEYPVIIKEQLPKYKRQYYGFYNTESQPCLFINFFIEDREESPNRVPSWLTDFRWTYDGGSAYWSVYYNLKTQKFYDFNHNVEG</sequence>